<evidence type="ECO:0000256" key="10">
    <source>
        <dbReference type="ARBA" id="ARBA00038984"/>
    </source>
</evidence>
<comment type="similarity">
    <text evidence="4">Belongs to the Gfo/Idh/MocA family.</text>
</comment>
<proteinExistence type="inferred from homology"/>
<dbReference type="GO" id="GO:0004751">
    <property type="term" value="F:ribose-5-phosphate isomerase activity"/>
    <property type="evidence" value="ECO:0007669"/>
    <property type="project" value="UniProtKB-EC"/>
</dbReference>
<feature type="domain" description="GFO/IDH/MocA-like oxidoreductase" evidence="14">
    <location>
        <begin position="367"/>
        <end position="487"/>
    </location>
</feature>
<dbReference type="Proteomes" id="UP001050691">
    <property type="component" value="Unassembled WGS sequence"/>
</dbReference>
<dbReference type="Pfam" id="PF06026">
    <property type="entry name" value="Rib_5-P_isom_A"/>
    <property type="match status" value="1"/>
</dbReference>
<evidence type="ECO:0000256" key="9">
    <source>
        <dbReference type="ARBA" id="ARBA00032273"/>
    </source>
</evidence>
<dbReference type="GO" id="GO:0000166">
    <property type="term" value="F:nucleotide binding"/>
    <property type="evidence" value="ECO:0007669"/>
    <property type="project" value="InterPro"/>
</dbReference>
<reference evidence="15" key="1">
    <citation type="submission" date="2021-10" db="EMBL/GenBank/DDBJ databases">
        <title>De novo Genome Assembly of Clathrus columnatus (Basidiomycota, Fungi) Using Illumina and Nanopore Sequence Data.</title>
        <authorList>
            <person name="Ogiso-Tanaka E."/>
            <person name="Itagaki H."/>
            <person name="Hosoya T."/>
            <person name="Hosaka K."/>
        </authorList>
    </citation>
    <scope>NUCLEOTIDE SEQUENCE</scope>
    <source>
        <strain evidence="15">MO-923</strain>
    </source>
</reference>
<dbReference type="EC" id="1.1.1.179" evidence="10"/>
<dbReference type="SUPFAM" id="SSF100950">
    <property type="entry name" value="NagB/RpiA/CoA transferase-like"/>
    <property type="match status" value="1"/>
</dbReference>
<evidence type="ECO:0000259" key="14">
    <source>
        <dbReference type="Pfam" id="PF22725"/>
    </source>
</evidence>
<dbReference type="FunFam" id="3.30.70.260:FF:000053">
    <property type="entry name" value="Ribose-5-phosphate isomerase, putative"/>
    <property type="match status" value="1"/>
</dbReference>
<evidence type="ECO:0000256" key="11">
    <source>
        <dbReference type="ARBA" id="ARBA00042988"/>
    </source>
</evidence>
<dbReference type="Pfam" id="PF22725">
    <property type="entry name" value="GFO_IDH_MocA_C3"/>
    <property type="match status" value="1"/>
</dbReference>
<dbReference type="EMBL" id="BPWL01000008">
    <property type="protein sequence ID" value="GJJ13046.1"/>
    <property type="molecule type" value="Genomic_DNA"/>
</dbReference>
<evidence type="ECO:0000256" key="2">
    <source>
        <dbReference type="ARBA" id="ARBA00004988"/>
    </source>
</evidence>
<accession>A0AAV5AJD0</accession>
<organism evidence="15 16">
    <name type="scientific">Clathrus columnatus</name>
    <dbReference type="NCBI Taxonomy" id="1419009"/>
    <lineage>
        <taxon>Eukaryota</taxon>
        <taxon>Fungi</taxon>
        <taxon>Dikarya</taxon>
        <taxon>Basidiomycota</taxon>
        <taxon>Agaricomycotina</taxon>
        <taxon>Agaricomycetes</taxon>
        <taxon>Phallomycetidae</taxon>
        <taxon>Phallales</taxon>
        <taxon>Clathraceae</taxon>
        <taxon>Clathrus</taxon>
    </lineage>
</organism>
<dbReference type="PANTHER" id="PTHR22604">
    <property type="entry name" value="OXIDOREDUCTASES"/>
    <property type="match status" value="1"/>
</dbReference>
<protein>
    <recommendedName>
        <fullName evidence="6">Ribose-5-phosphate isomerase</fullName>
        <ecNumber evidence="10">1.1.1.179</ecNumber>
        <ecNumber evidence="5">5.3.1.6</ecNumber>
    </recommendedName>
    <alternativeName>
        <fullName evidence="9">D-ribose-5-phosphate ketol-isomerase</fullName>
    </alternativeName>
    <alternativeName>
        <fullName evidence="11">D-xylose-NADP dehydrogenase</fullName>
    </alternativeName>
</protein>
<evidence type="ECO:0000313" key="15">
    <source>
        <dbReference type="EMBL" id="GJJ13046.1"/>
    </source>
</evidence>
<dbReference type="InterPro" id="IPR037171">
    <property type="entry name" value="NagB/RpiA_transferase-like"/>
</dbReference>
<comment type="similarity">
    <text evidence="3">Belongs to the ribose 5-phosphate isomerase family.</text>
</comment>
<evidence type="ECO:0000256" key="5">
    <source>
        <dbReference type="ARBA" id="ARBA00011959"/>
    </source>
</evidence>
<dbReference type="InterPro" id="IPR000683">
    <property type="entry name" value="Gfo/Idh/MocA-like_OxRdtase_N"/>
</dbReference>
<dbReference type="SUPFAM" id="SSF75445">
    <property type="entry name" value="D-ribose-5-phosphate isomerase (RpiA), lid domain"/>
    <property type="match status" value="1"/>
</dbReference>
<comment type="catalytic activity">
    <reaction evidence="1">
        <text>aldehydo-D-ribose 5-phosphate = D-ribulose 5-phosphate</text>
        <dbReference type="Rhea" id="RHEA:14657"/>
        <dbReference type="ChEBI" id="CHEBI:58121"/>
        <dbReference type="ChEBI" id="CHEBI:58273"/>
        <dbReference type="EC" id="5.3.1.6"/>
    </reaction>
</comment>
<keyword evidence="7" id="KW-0560">Oxidoreductase</keyword>
<dbReference type="Gene3D" id="3.40.50.1360">
    <property type="match status" value="2"/>
</dbReference>
<evidence type="ECO:0000256" key="1">
    <source>
        <dbReference type="ARBA" id="ARBA00001713"/>
    </source>
</evidence>
<evidence type="ECO:0000259" key="13">
    <source>
        <dbReference type="Pfam" id="PF01408"/>
    </source>
</evidence>
<dbReference type="Gene3D" id="3.30.360.10">
    <property type="entry name" value="Dihydrodipicolinate Reductase, domain 2"/>
    <property type="match status" value="1"/>
</dbReference>
<evidence type="ECO:0000256" key="12">
    <source>
        <dbReference type="ARBA" id="ARBA00049233"/>
    </source>
</evidence>
<dbReference type="PANTHER" id="PTHR22604:SF105">
    <property type="entry name" value="TRANS-1,2-DIHYDROBENZENE-1,2-DIOL DEHYDROGENASE"/>
    <property type="match status" value="1"/>
</dbReference>
<evidence type="ECO:0000313" key="16">
    <source>
        <dbReference type="Proteomes" id="UP001050691"/>
    </source>
</evidence>
<keyword evidence="8" id="KW-0413">Isomerase</keyword>
<feature type="domain" description="Gfo/Idh/MocA-like oxidoreductase N-terminal" evidence="13">
    <location>
        <begin position="243"/>
        <end position="348"/>
    </location>
</feature>
<dbReference type="EC" id="5.3.1.6" evidence="5"/>
<dbReference type="InterPro" id="IPR004788">
    <property type="entry name" value="Ribose5P_isomerase_type_A"/>
</dbReference>
<dbReference type="GO" id="GO:0009052">
    <property type="term" value="P:pentose-phosphate shunt, non-oxidative branch"/>
    <property type="evidence" value="ECO:0007669"/>
    <property type="project" value="InterPro"/>
</dbReference>
<evidence type="ECO:0000256" key="6">
    <source>
        <dbReference type="ARBA" id="ARBA00019150"/>
    </source>
</evidence>
<dbReference type="GO" id="GO:0047837">
    <property type="term" value="F:D-xylose 1-dehydrogenase (NADP+) activity"/>
    <property type="evidence" value="ECO:0007669"/>
    <property type="project" value="UniProtKB-EC"/>
</dbReference>
<dbReference type="Gene3D" id="3.40.50.720">
    <property type="entry name" value="NAD(P)-binding Rossmann-like Domain"/>
    <property type="match status" value="1"/>
</dbReference>
<dbReference type="Pfam" id="PF01408">
    <property type="entry name" value="GFO_IDH_MocA"/>
    <property type="match status" value="1"/>
</dbReference>
<sequence length="579" mass="63496">MSGVIPSVESAKRLAAFAAVDRHIRPEDKADNRNWFRHSLGSTVPYVVERILEQGPEVNTARVFIPTGTHAPPQGSMTCFQSKELVVTAGLKLGDVDQYPLIDVTIDGADEFIVVADYRKNSVVLGTSYKQGVPVEVAPFAYAKVLRNLQHLGSPTANLRMAIKKAGPVVSDNGNFVIDAPFPSDLLENPYQLFQQIKMLTGVVEVGLFCGISREFVQDLTLDPATRATPESTKGIPVFHAITVVGSRNKEKAIEFVTQHAPDGGWAQKNDFTSMKRTPDAVGSYKEVWEHPDVDIVYVGTVHTSHFEDALGALNAGKHVLCEKPLTLNAEEAKVLVGLAKEKNLLLVEGVWTRFFPLVQTFRKLAFEEKVIGDIKHVVSDFAIGRLDFISNESRLLSRNLAGGSLLDLGPYPLLWAFLALYENPTNEKTEPVLVSASMLKTKTGVDDFTSWTLDFPKLGARADLMCNLSVINPNEPTKIQGTKGEIIVAGPPSRPTALVVRTRDPGAREFEPDVVYDFPIYGVGLGWEADGVGRSLRDGDIECAIVPHETSILQMTIFDGIRQLGGYDYPEGLEKVKK</sequence>
<dbReference type="SUPFAM" id="SSF55347">
    <property type="entry name" value="Glyceraldehyde-3-phosphate dehydrogenase-like, C-terminal domain"/>
    <property type="match status" value="1"/>
</dbReference>
<name>A0AAV5AJD0_9AGAM</name>
<dbReference type="InterPro" id="IPR055170">
    <property type="entry name" value="GFO_IDH_MocA-like_dom"/>
</dbReference>
<dbReference type="InterPro" id="IPR050984">
    <property type="entry name" value="Gfo/Idh/MocA_domain"/>
</dbReference>
<dbReference type="InterPro" id="IPR036291">
    <property type="entry name" value="NAD(P)-bd_dom_sf"/>
</dbReference>
<dbReference type="AlphaFoldDB" id="A0AAV5AJD0"/>
<evidence type="ECO:0000256" key="7">
    <source>
        <dbReference type="ARBA" id="ARBA00023002"/>
    </source>
</evidence>
<evidence type="ECO:0000256" key="3">
    <source>
        <dbReference type="ARBA" id="ARBA00008088"/>
    </source>
</evidence>
<evidence type="ECO:0000256" key="4">
    <source>
        <dbReference type="ARBA" id="ARBA00010928"/>
    </source>
</evidence>
<evidence type="ECO:0000256" key="8">
    <source>
        <dbReference type="ARBA" id="ARBA00023235"/>
    </source>
</evidence>
<dbReference type="SUPFAM" id="SSF51735">
    <property type="entry name" value="NAD(P)-binding Rossmann-fold domains"/>
    <property type="match status" value="1"/>
</dbReference>
<gene>
    <name evidence="15" type="ORF">Clacol_007295</name>
</gene>
<dbReference type="Gene3D" id="3.30.70.260">
    <property type="match status" value="1"/>
</dbReference>
<keyword evidence="16" id="KW-1185">Reference proteome</keyword>
<comment type="caution">
    <text evidence="15">The sequence shown here is derived from an EMBL/GenBank/DDBJ whole genome shotgun (WGS) entry which is preliminary data.</text>
</comment>
<comment type="pathway">
    <text evidence="2">Carbohydrate degradation; pentose phosphate pathway; D-ribose 5-phosphate from D-ribulose 5-phosphate (non-oxidative stage): step 1/1.</text>
</comment>
<comment type="catalytic activity">
    <reaction evidence="12">
        <text>D-xylose + NADP(+) = D-xylono-1,5-lactone + NADPH + H(+)</text>
        <dbReference type="Rhea" id="RHEA:22000"/>
        <dbReference type="ChEBI" id="CHEBI:15378"/>
        <dbReference type="ChEBI" id="CHEBI:15867"/>
        <dbReference type="ChEBI" id="CHEBI:53455"/>
        <dbReference type="ChEBI" id="CHEBI:57783"/>
        <dbReference type="ChEBI" id="CHEBI:58349"/>
        <dbReference type="EC" id="1.1.1.179"/>
    </reaction>
</comment>